<dbReference type="PANTHER" id="PTHR10826">
    <property type="entry name" value="COMPLEMENT COMPONENT 1"/>
    <property type="match status" value="1"/>
</dbReference>
<keyword evidence="3" id="KW-1185">Reference proteome</keyword>
<comment type="caution">
    <text evidence="2">The sequence shown here is derived from an EMBL/GenBank/DDBJ whole genome shotgun (WGS) entry which is preliminary data.</text>
</comment>
<dbReference type="Gene3D" id="3.10.280.10">
    <property type="entry name" value="Mitochondrial glycoprotein"/>
    <property type="match status" value="1"/>
</dbReference>
<gene>
    <name evidence="2" type="ORF">SASPL_123487</name>
</gene>
<proteinExistence type="predicted"/>
<sequence>MALNNIIRRAASRVVPLAFRASAASQRYLHHHGAACPCCAAVTQPSRNLLPRVFPSVAHHYSTKPKSDESLARVIKSEIECALETQEEDEVSTLSFSFLLFRLASQSVEVPEGFPFKIEDHPGQQTITLLRDYNGESITVEVHMPDISAEDENEKDDDEEQDDEQGSQSCIPLVVRVSKQNGPSLEFTCTAYADEIAIDSLSIKDPNTSEEQVAYEGPDFGDLDENLQKSFHKFLEIRGIKPSTTNFLHEYMINKDSREYVAWLENLQKFVEA</sequence>
<protein>
    <recommendedName>
        <fullName evidence="4">Mitochondrial glycoprotein</fullName>
    </recommendedName>
</protein>
<dbReference type="AlphaFoldDB" id="A0A8X8XLJ0"/>
<dbReference type="EMBL" id="PNBA02000008">
    <property type="protein sequence ID" value="KAG6416065.1"/>
    <property type="molecule type" value="Genomic_DNA"/>
</dbReference>
<evidence type="ECO:0000313" key="3">
    <source>
        <dbReference type="Proteomes" id="UP000298416"/>
    </source>
</evidence>
<name>A0A8X8XLJ0_SALSN</name>
<dbReference type="InterPro" id="IPR003428">
    <property type="entry name" value="MAM33"/>
</dbReference>
<dbReference type="FunFam" id="3.10.280.10:FF:000002">
    <property type="entry name" value="Mitochondrial glycoprotein family protein"/>
    <property type="match status" value="1"/>
</dbReference>
<dbReference type="SUPFAM" id="SSF54529">
    <property type="entry name" value="Mitochondrial glycoprotein MAM33-like"/>
    <property type="match status" value="1"/>
</dbReference>
<feature type="compositionally biased region" description="Acidic residues" evidence="1">
    <location>
        <begin position="148"/>
        <end position="165"/>
    </location>
</feature>
<dbReference type="GO" id="GO:0005759">
    <property type="term" value="C:mitochondrial matrix"/>
    <property type="evidence" value="ECO:0007669"/>
    <property type="project" value="InterPro"/>
</dbReference>
<organism evidence="2">
    <name type="scientific">Salvia splendens</name>
    <name type="common">Scarlet sage</name>
    <dbReference type="NCBI Taxonomy" id="180675"/>
    <lineage>
        <taxon>Eukaryota</taxon>
        <taxon>Viridiplantae</taxon>
        <taxon>Streptophyta</taxon>
        <taxon>Embryophyta</taxon>
        <taxon>Tracheophyta</taxon>
        <taxon>Spermatophyta</taxon>
        <taxon>Magnoliopsida</taxon>
        <taxon>eudicotyledons</taxon>
        <taxon>Gunneridae</taxon>
        <taxon>Pentapetalae</taxon>
        <taxon>asterids</taxon>
        <taxon>lamiids</taxon>
        <taxon>Lamiales</taxon>
        <taxon>Lamiaceae</taxon>
        <taxon>Nepetoideae</taxon>
        <taxon>Mentheae</taxon>
        <taxon>Salviinae</taxon>
        <taxon>Salvia</taxon>
        <taxon>Salvia subgen. Calosphace</taxon>
        <taxon>core Calosphace</taxon>
    </lineage>
</organism>
<evidence type="ECO:0008006" key="4">
    <source>
        <dbReference type="Google" id="ProtNLM"/>
    </source>
</evidence>
<reference evidence="2" key="1">
    <citation type="submission" date="2018-01" db="EMBL/GenBank/DDBJ databases">
        <authorList>
            <person name="Mao J.F."/>
        </authorList>
    </citation>
    <scope>NUCLEOTIDE SEQUENCE</scope>
    <source>
        <strain evidence="2">Huo1</strain>
        <tissue evidence="2">Leaf</tissue>
    </source>
</reference>
<dbReference type="Pfam" id="PF02330">
    <property type="entry name" value="MAM33"/>
    <property type="match status" value="1"/>
</dbReference>
<dbReference type="InterPro" id="IPR036561">
    <property type="entry name" value="MAM33_sf"/>
</dbReference>
<dbReference type="Proteomes" id="UP000298416">
    <property type="component" value="Unassembled WGS sequence"/>
</dbReference>
<dbReference type="PANTHER" id="PTHR10826:SF41">
    <property type="entry name" value="MITOCHONDRIAL GLYCOPROTEIN FAMILY PROTEIN"/>
    <property type="match status" value="1"/>
</dbReference>
<feature type="region of interest" description="Disordered" evidence="1">
    <location>
        <begin position="144"/>
        <end position="169"/>
    </location>
</feature>
<evidence type="ECO:0000313" key="2">
    <source>
        <dbReference type="EMBL" id="KAG6416065.1"/>
    </source>
</evidence>
<accession>A0A8X8XLJ0</accession>
<evidence type="ECO:0000256" key="1">
    <source>
        <dbReference type="SAM" id="MobiDB-lite"/>
    </source>
</evidence>
<reference evidence="2" key="2">
    <citation type="submission" date="2020-08" db="EMBL/GenBank/DDBJ databases">
        <title>Plant Genome Project.</title>
        <authorList>
            <person name="Zhang R.-G."/>
        </authorList>
    </citation>
    <scope>NUCLEOTIDE SEQUENCE</scope>
    <source>
        <strain evidence="2">Huo1</strain>
        <tissue evidence="2">Leaf</tissue>
    </source>
</reference>